<reference evidence="5 6" key="1">
    <citation type="submission" date="2020-11" db="EMBL/GenBank/DDBJ databases">
        <title>Treponema Peruensis nv. sp., first commensal Treponema isolated from human feces.</title>
        <authorList>
            <person name="Belkhou C."/>
            <person name="Raes J."/>
        </authorList>
    </citation>
    <scope>NUCLEOTIDE SEQUENCE [LARGE SCALE GENOMIC DNA]</scope>
    <source>
        <strain evidence="5 6">RCC2812</strain>
    </source>
</reference>
<dbReference type="AlphaFoldDB" id="A0A7T3RCP0"/>
<dbReference type="InterPro" id="IPR000843">
    <property type="entry name" value="HTH_LacI"/>
</dbReference>
<dbReference type="RefSeq" id="WP_198442382.1">
    <property type="nucleotide sequence ID" value="NZ_CBCSHE010000008.1"/>
</dbReference>
<feature type="domain" description="HTH lacI-type" evidence="4">
    <location>
        <begin position="9"/>
        <end position="63"/>
    </location>
</feature>
<proteinExistence type="predicted"/>
<dbReference type="PROSITE" id="PS50932">
    <property type="entry name" value="HTH_LACI_2"/>
    <property type="match status" value="1"/>
</dbReference>
<evidence type="ECO:0000256" key="1">
    <source>
        <dbReference type="ARBA" id="ARBA00023015"/>
    </source>
</evidence>
<dbReference type="InterPro" id="IPR010982">
    <property type="entry name" value="Lambda_DNA-bd_dom_sf"/>
</dbReference>
<dbReference type="GO" id="GO:0003700">
    <property type="term" value="F:DNA-binding transcription factor activity"/>
    <property type="evidence" value="ECO:0007669"/>
    <property type="project" value="TreeGrafter"/>
</dbReference>
<keyword evidence="1" id="KW-0805">Transcription regulation</keyword>
<evidence type="ECO:0000313" key="6">
    <source>
        <dbReference type="Proteomes" id="UP000595224"/>
    </source>
</evidence>
<dbReference type="CDD" id="cd01392">
    <property type="entry name" value="HTH_LacI"/>
    <property type="match status" value="1"/>
</dbReference>
<protein>
    <submittedName>
        <fullName evidence="5">LacI family DNA-binding transcriptional regulator</fullName>
    </submittedName>
</protein>
<dbReference type="InterPro" id="IPR028082">
    <property type="entry name" value="Peripla_BP_I"/>
</dbReference>
<dbReference type="Proteomes" id="UP000595224">
    <property type="component" value="Chromosome"/>
</dbReference>
<dbReference type="CDD" id="cd06267">
    <property type="entry name" value="PBP1_LacI_sugar_binding-like"/>
    <property type="match status" value="1"/>
</dbReference>
<dbReference type="PANTHER" id="PTHR30146:SF109">
    <property type="entry name" value="HTH-TYPE TRANSCRIPTIONAL REGULATOR GALS"/>
    <property type="match status" value="1"/>
</dbReference>
<evidence type="ECO:0000259" key="4">
    <source>
        <dbReference type="PROSITE" id="PS50932"/>
    </source>
</evidence>
<evidence type="ECO:0000256" key="3">
    <source>
        <dbReference type="ARBA" id="ARBA00023163"/>
    </source>
</evidence>
<dbReference type="KEGG" id="tper:IWA51_10495"/>
<keyword evidence="6" id="KW-1185">Reference proteome</keyword>
<accession>A0A7T3RCP0</accession>
<dbReference type="SUPFAM" id="SSF53822">
    <property type="entry name" value="Periplasmic binding protein-like I"/>
    <property type="match status" value="1"/>
</dbReference>
<dbReference type="PANTHER" id="PTHR30146">
    <property type="entry name" value="LACI-RELATED TRANSCRIPTIONAL REPRESSOR"/>
    <property type="match status" value="1"/>
</dbReference>
<evidence type="ECO:0000256" key="2">
    <source>
        <dbReference type="ARBA" id="ARBA00023125"/>
    </source>
</evidence>
<dbReference type="Gene3D" id="1.10.260.40">
    <property type="entry name" value="lambda repressor-like DNA-binding domains"/>
    <property type="match status" value="1"/>
</dbReference>
<dbReference type="SUPFAM" id="SSF47413">
    <property type="entry name" value="lambda repressor-like DNA-binding domains"/>
    <property type="match status" value="1"/>
</dbReference>
<name>A0A7T3RCP0_9SPIR</name>
<dbReference type="Pfam" id="PF13377">
    <property type="entry name" value="Peripla_BP_3"/>
    <property type="match status" value="1"/>
</dbReference>
<dbReference type="SMART" id="SM00354">
    <property type="entry name" value="HTH_LACI"/>
    <property type="match status" value="1"/>
</dbReference>
<dbReference type="Pfam" id="PF00356">
    <property type="entry name" value="LacI"/>
    <property type="match status" value="1"/>
</dbReference>
<keyword evidence="3" id="KW-0804">Transcription</keyword>
<gene>
    <name evidence="5" type="ORF">IWA51_10495</name>
</gene>
<organism evidence="5 6">
    <name type="scientific">Treponema peruense</name>
    <dbReference type="NCBI Taxonomy" id="2787628"/>
    <lineage>
        <taxon>Bacteria</taxon>
        <taxon>Pseudomonadati</taxon>
        <taxon>Spirochaetota</taxon>
        <taxon>Spirochaetia</taxon>
        <taxon>Spirochaetales</taxon>
        <taxon>Treponemataceae</taxon>
        <taxon>Treponema</taxon>
    </lineage>
</organism>
<sequence length="338" mass="36844">MRGVKMGVVTLKDIARECGLSFSAVSKALRGSSEIGAETRQKVEETAHRLGYTVNVSARMLRTKSSKSIGIIFEDITGSGLQHQYFAQIFDSMNVTANSRGYDLIFLNGTRHDYYYDMKSRGCDGVVICATDFARPDVKKILSEKVPVAVLDCDIEGIPSVLSDNEAGIRSLVKHILALGHKKVAFIHGESSFVTRERLDTFVHVMEEAGCSVPGDCLLQGRYHDPELSGEATERLLTLPDIPTCIIYPDDFSALGGIQALARHCLIPHRDISIAGYDGILLSQLLTPPLTTYEQNALELGIKLIDLLLKSVSGTDVSSATVRVKGRLIQGGSVCDIR</sequence>
<keyword evidence="2 5" id="KW-0238">DNA-binding</keyword>
<dbReference type="GO" id="GO:0000976">
    <property type="term" value="F:transcription cis-regulatory region binding"/>
    <property type="evidence" value="ECO:0007669"/>
    <property type="project" value="TreeGrafter"/>
</dbReference>
<dbReference type="InterPro" id="IPR046335">
    <property type="entry name" value="LacI/GalR-like_sensor"/>
</dbReference>
<evidence type="ECO:0000313" key="5">
    <source>
        <dbReference type="EMBL" id="QQA00674.1"/>
    </source>
</evidence>
<dbReference type="EMBL" id="CP064936">
    <property type="protein sequence ID" value="QQA00674.1"/>
    <property type="molecule type" value="Genomic_DNA"/>
</dbReference>
<dbReference type="Gene3D" id="3.40.50.2300">
    <property type="match status" value="2"/>
</dbReference>